<dbReference type="PANTHER" id="PTHR43833:SF5">
    <property type="entry name" value="TRK SYSTEM POTASSIUM UPTAKE PROTEIN TRKA"/>
    <property type="match status" value="1"/>
</dbReference>
<dbReference type="PROSITE" id="PS51201">
    <property type="entry name" value="RCK_N"/>
    <property type="match status" value="1"/>
</dbReference>
<dbReference type="EMBL" id="JACHEN010000033">
    <property type="protein sequence ID" value="MBB6218136.1"/>
    <property type="molecule type" value="Genomic_DNA"/>
</dbReference>
<comment type="caution">
    <text evidence="6">The sequence shown here is derived from an EMBL/GenBank/DDBJ whole genome shotgun (WGS) entry which is preliminary data.</text>
</comment>
<dbReference type="PANTHER" id="PTHR43833">
    <property type="entry name" value="POTASSIUM CHANNEL PROTEIN 2-RELATED-RELATED"/>
    <property type="match status" value="1"/>
</dbReference>
<keyword evidence="3" id="KW-0630">Potassium</keyword>
<organism evidence="6 7">
    <name type="scientific">Anaerosolibacter carboniphilus</name>
    <dbReference type="NCBI Taxonomy" id="1417629"/>
    <lineage>
        <taxon>Bacteria</taxon>
        <taxon>Bacillati</taxon>
        <taxon>Bacillota</taxon>
        <taxon>Clostridia</taxon>
        <taxon>Peptostreptococcales</taxon>
        <taxon>Thermotaleaceae</taxon>
        <taxon>Anaerosolibacter</taxon>
    </lineage>
</organism>
<feature type="domain" description="RCK N-terminal" evidence="5">
    <location>
        <begin position="8"/>
        <end position="125"/>
    </location>
</feature>
<name>A0A841KWS1_9FIRM</name>
<evidence type="ECO:0000256" key="3">
    <source>
        <dbReference type="ARBA" id="ARBA00022958"/>
    </source>
</evidence>
<keyword evidence="1" id="KW-0813">Transport</keyword>
<evidence type="ECO:0000256" key="4">
    <source>
        <dbReference type="ARBA" id="ARBA00023065"/>
    </source>
</evidence>
<evidence type="ECO:0000313" key="6">
    <source>
        <dbReference type="EMBL" id="MBB6218136.1"/>
    </source>
</evidence>
<protein>
    <submittedName>
        <fullName evidence="6">Trk system potassium uptake protein TrkA</fullName>
    </submittedName>
</protein>
<evidence type="ECO:0000256" key="2">
    <source>
        <dbReference type="ARBA" id="ARBA00022538"/>
    </source>
</evidence>
<evidence type="ECO:0000313" key="7">
    <source>
        <dbReference type="Proteomes" id="UP000579281"/>
    </source>
</evidence>
<proteinExistence type="predicted"/>
<keyword evidence="4" id="KW-0406">Ion transport</keyword>
<dbReference type="InterPro" id="IPR036291">
    <property type="entry name" value="NAD(P)-bd_dom_sf"/>
</dbReference>
<dbReference type="SUPFAM" id="SSF51735">
    <property type="entry name" value="NAD(P)-binding Rossmann-fold domains"/>
    <property type="match status" value="1"/>
</dbReference>
<keyword evidence="7" id="KW-1185">Reference proteome</keyword>
<dbReference type="RefSeq" id="WP_207727134.1">
    <property type="nucleotide sequence ID" value="NZ_JACHEN010000033.1"/>
</dbReference>
<keyword evidence="2" id="KW-0633">Potassium transport</keyword>
<evidence type="ECO:0000256" key="1">
    <source>
        <dbReference type="ARBA" id="ARBA00022448"/>
    </source>
</evidence>
<dbReference type="Gene3D" id="3.40.50.720">
    <property type="entry name" value="NAD(P)-binding Rossmann-like Domain"/>
    <property type="match status" value="1"/>
</dbReference>
<reference evidence="6 7" key="1">
    <citation type="submission" date="2020-08" db="EMBL/GenBank/DDBJ databases">
        <title>Genomic Encyclopedia of Type Strains, Phase IV (KMG-IV): sequencing the most valuable type-strain genomes for metagenomic binning, comparative biology and taxonomic classification.</title>
        <authorList>
            <person name="Goeker M."/>
        </authorList>
    </citation>
    <scope>NUCLEOTIDE SEQUENCE [LARGE SCALE GENOMIC DNA]</scope>
    <source>
        <strain evidence="6 7">DSM 103526</strain>
    </source>
</reference>
<evidence type="ECO:0000259" key="5">
    <source>
        <dbReference type="PROSITE" id="PS51201"/>
    </source>
</evidence>
<dbReference type="Pfam" id="PF02254">
    <property type="entry name" value="TrkA_N"/>
    <property type="match status" value="1"/>
</dbReference>
<dbReference type="GO" id="GO:0015079">
    <property type="term" value="F:potassium ion transmembrane transporter activity"/>
    <property type="evidence" value="ECO:0007669"/>
    <property type="project" value="InterPro"/>
</dbReference>
<dbReference type="GO" id="GO:0005886">
    <property type="term" value="C:plasma membrane"/>
    <property type="evidence" value="ECO:0007669"/>
    <property type="project" value="InterPro"/>
</dbReference>
<dbReference type="AlphaFoldDB" id="A0A841KWS1"/>
<gene>
    <name evidence="6" type="ORF">HNQ80_004276</name>
</gene>
<accession>A0A841KWS1</accession>
<dbReference type="InterPro" id="IPR006036">
    <property type="entry name" value="K_uptake_TrkA"/>
</dbReference>
<dbReference type="PRINTS" id="PR00335">
    <property type="entry name" value="KUPTAKETRKA"/>
</dbReference>
<dbReference type="InterPro" id="IPR050721">
    <property type="entry name" value="Trk_Ktr_HKT_K-transport"/>
</dbReference>
<dbReference type="Proteomes" id="UP000579281">
    <property type="component" value="Unassembled WGS sequence"/>
</dbReference>
<dbReference type="InterPro" id="IPR003148">
    <property type="entry name" value="RCK_N"/>
</dbReference>
<sequence length="147" mass="16402">MKTKQDRDEYIIVIGCGRLGSHLARLLSKARKSVVVIDKDEHAFHRLSDEYSGFTIEADAVEIDTLLRAKIDKADVVVTTTNDDNTNLMIAQIAKTIYKVPKVIARLFEPSRQPVYEELGIDTLCPTILSAEALRNTIIGEETGDLE</sequence>